<accession>A0A9Q0QU92</accession>
<keyword evidence="3" id="KW-1185">Reference proteome</keyword>
<sequence>MEAWLRVLLVVVCLFPAMVECSVRHYKFNVVMRNTTKLCSSKPIVTVNGRFPGRPCTRGKTITCSSGSPITSITTLRFTGMGSDSFGRVGMMDRLTLHNAQSNRVKATPTISPSLVKEAHYCGMHTSYGYEPHSMVASSSCRNGASLTRFLNPIMKWLSS</sequence>
<organism evidence="2 3">
    <name type="scientific">Protea cynaroides</name>
    <dbReference type="NCBI Taxonomy" id="273540"/>
    <lineage>
        <taxon>Eukaryota</taxon>
        <taxon>Viridiplantae</taxon>
        <taxon>Streptophyta</taxon>
        <taxon>Embryophyta</taxon>
        <taxon>Tracheophyta</taxon>
        <taxon>Spermatophyta</taxon>
        <taxon>Magnoliopsida</taxon>
        <taxon>Proteales</taxon>
        <taxon>Proteaceae</taxon>
        <taxon>Protea</taxon>
    </lineage>
</organism>
<protein>
    <submittedName>
        <fullName evidence="2">Uncharacterized protein</fullName>
    </submittedName>
</protein>
<evidence type="ECO:0000256" key="1">
    <source>
        <dbReference type="SAM" id="SignalP"/>
    </source>
</evidence>
<keyword evidence="1" id="KW-0732">Signal</keyword>
<feature type="signal peptide" evidence="1">
    <location>
        <begin position="1"/>
        <end position="21"/>
    </location>
</feature>
<name>A0A9Q0QU92_9MAGN</name>
<comment type="caution">
    <text evidence="2">The sequence shown here is derived from an EMBL/GenBank/DDBJ whole genome shotgun (WGS) entry which is preliminary data.</text>
</comment>
<evidence type="ECO:0000313" key="2">
    <source>
        <dbReference type="EMBL" id="KAJ4972133.1"/>
    </source>
</evidence>
<dbReference type="AlphaFoldDB" id="A0A9Q0QU92"/>
<reference evidence="2" key="1">
    <citation type="journal article" date="2023" name="Plant J.">
        <title>The genome of the king protea, Protea cynaroides.</title>
        <authorList>
            <person name="Chang J."/>
            <person name="Duong T.A."/>
            <person name="Schoeman C."/>
            <person name="Ma X."/>
            <person name="Roodt D."/>
            <person name="Barker N."/>
            <person name="Li Z."/>
            <person name="Van de Peer Y."/>
            <person name="Mizrachi E."/>
        </authorList>
    </citation>
    <scope>NUCLEOTIDE SEQUENCE</scope>
    <source>
        <tissue evidence="2">Young leaves</tissue>
    </source>
</reference>
<gene>
    <name evidence="2" type="ORF">NE237_005232</name>
</gene>
<feature type="chain" id="PRO_5040149182" evidence="1">
    <location>
        <begin position="22"/>
        <end position="160"/>
    </location>
</feature>
<dbReference type="OrthoDB" id="2121828at2759"/>
<dbReference type="EMBL" id="JAMYWD010000005">
    <property type="protein sequence ID" value="KAJ4972133.1"/>
    <property type="molecule type" value="Genomic_DNA"/>
</dbReference>
<proteinExistence type="predicted"/>
<dbReference type="Proteomes" id="UP001141806">
    <property type="component" value="Unassembled WGS sequence"/>
</dbReference>
<evidence type="ECO:0000313" key="3">
    <source>
        <dbReference type="Proteomes" id="UP001141806"/>
    </source>
</evidence>